<dbReference type="GO" id="GO:0005524">
    <property type="term" value="F:ATP binding"/>
    <property type="evidence" value="ECO:0007669"/>
    <property type="project" value="UniProtKB-KW"/>
</dbReference>
<dbReference type="SMART" id="SM00382">
    <property type="entry name" value="AAA"/>
    <property type="match status" value="1"/>
</dbReference>
<evidence type="ECO:0000256" key="1">
    <source>
        <dbReference type="ARBA" id="ARBA00006914"/>
    </source>
</evidence>
<feature type="domain" description="AAA+ ATPase" evidence="5">
    <location>
        <begin position="533"/>
        <end position="684"/>
    </location>
</feature>
<dbReference type="Pfam" id="PF17862">
    <property type="entry name" value="AAA_lid_3"/>
    <property type="match status" value="1"/>
</dbReference>
<dbReference type="PROSITE" id="PS00674">
    <property type="entry name" value="AAA"/>
    <property type="match status" value="1"/>
</dbReference>
<organism evidence="6 7">
    <name type="scientific">Byssothecium circinans</name>
    <dbReference type="NCBI Taxonomy" id="147558"/>
    <lineage>
        <taxon>Eukaryota</taxon>
        <taxon>Fungi</taxon>
        <taxon>Dikarya</taxon>
        <taxon>Ascomycota</taxon>
        <taxon>Pezizomycotina</taxon>
        <taxon>Dothideomycetes</taxon>
        <taxon>Pleosporomycetidae</taxon>
        <taxon>Pleosporales</taxon>
        <taxon>Massarineae</taxon>
        <taxon>Massarinaceae</taxon>
        <taxon>Byssothecium</taxon>
    </lineage>
</organism>
<dbReference type="PANTHER" id="PTHR23074:SF17">
    <property type="entry name" value="FIDGETIN-LIKE PROTEIN 1"/>
    <property type="match status" value="1"/>
</dbReference>
<evidence type="ECO:0000313" key="7">
    <source>
        <dbReference type="Proteomes" id="UP000800035"/>
    </source>
</evidence>
<dbReference type="FunFam" id="3.40.50.300:FF:000093">
    <property type="entry name" value="Fidgetin-like 1"/>
    <property type="match status" value="1"/>
</dbReference>
<feature type="compositionally biased region" description="Basic and acidic residues" evidence="4">
    <location>
        <begin position="181"/>
        <end position="194"/>
    </location>
</feature>
<gene>
    <name evidence="6" type="ORF">CC80DRAFT_445211</name>
</gene>
<comment type="similarity">
    <text evidence="1">Belongs to the AAA ATPase family.</text>
</comment>
<dbReference type="InterPro" id="IPR003959">
    <property type="entry name" value="ATPase_AAA_core"/>
</dbReference>
<dbReference type="Pfam" id="PF09336">
    <property type="entry name" value="Vps4_C"/>
    <property type="match status" value="1"/>
</dbReference>
<dbReference type="InterPro" id="IPR041569">
    <property type="entry name" value="AAA_lid_3"/>
</dbReference>
<evidence type="ECO:0000256" key="2">
    <source>
        <dbReference type="ARBA" id="ARBA00022741"/>
    </source>
</evidence>
<dbReference type="InterPro" id="IPR050304">
    <property type="entry name" value="MT-severing_AAA_ATPase"/>
</dbReference>
<dbReference type="Proteomes" id="UP000800035">
    <property type="component" value="Unassembled WGS sequence"/>
</dbReference>
<dbReference type="Pfam" id="PF00004">
    <property type="entry name" value="AAA"/>
    <property type="match status" value="1"/>
</dbReference>
<dbReference type="InterPro" id="IPR003593">
    <property type="entry name" value="AAA+_ATPase"/>
</dbReference>
<feature type="compositionally biased region" description="Low complexity" evidence="4">
    <location>
        <begin position="154"/>
        <end position="180"/>
    </location>
</feature>
<keyword evidence="7" id="KW-1185">Reference proteome</keyword>
<keyword evidence="2" id="KW-0547">Nucleotide-binding</keyword>
<feature type="compositionally biased region" description="Basic and acidic residues" evidence="4">
    <location>
        <begin position="406"/>
        <end position="422"/>
    </location>
</feature>
<accession>A0A6A5U6A7</accession>
<proteinExistence type="inferred from homology"/>
<feature type="region of interest" description="Disordered" evidence="4">
    <location>
        <begin position="90"/>
        <end position="459"/>
    </location>
</feature>
<evidence type="ECO:0000259" key="5">
    <source>
        <dbReference type="SMART" id="SM00382"/>
    </source>
</evidence>
<dbReference type="OrthoDB" id="10251136at2759"/>
<dbReference type="InterPro" id="IPR027417">
    <property type="entry name" value="P-loop_NTPase"/>
</dbReference>
<evidence type="ECO:0000256" key="4">
    <source>
        <dbReference type="SAM" id="MobiDB-lite"/>
    </source>
</evidence>
<protein>
    <submittedName>
        <fullName evidence="6">AAA-domain-containing protein</fullName>
    </submittedName>
</protein>
<dbReference type="CDD" id="cd19509">
    <property type="entry name" value="RecA-like_VPS4-like"/>
    <property type="match status" value="1"/>
</dbReference>
<feature type="compositionally biased region" description="Polar residues" evidence="4">
    <location>
        <begin position="208"/>
        <end position="218"/>
    </location>
</feature>
<evidence type="ECO:0000313" key="6">
    <source>
        <dbReference type="EMBL" id="KAF1956647.1"/>
    </source>
</evidence>
<dbReference type="Gene3D" id="3.40.50.300">
    <property type="entry name" value="P-loop containing nucleotide triphosphate hydrolases"/>
    <property type="match status" value="1"/>
</dbReference>
<name>A0A6A5U6A7_9PLEO</name>
<feature type="compositionally biased region" description="Pro residues" evidence="4">
    <location>
        <begin position="144"/>
        <end position="153"/>
    </location>
</feature>
<feature type="compositionally biased region" description="Polar residues" evidence="4">
    <location>
        <begin position="341"/>
        <end position="350"/>
    </location>
</feature>
<dbReference type="AlphaFoldDB" id="A0A6A5U6A7"/>
<reference evidence="6" key="1">
    <citation type="journal article" date="2020" name="Stud. Mycol.">
        <title>101 Dothideomycetes genomes: a test case for predicting lifestyles and emergence of pathogens.</title>
        <authorList>
            <person name="Haridas S."/>
            <person name="Albert R."/>
            <person name="Binder M."/>
            <person name="Bloem J."/>
            <person name="Labutti K."/>
            <person name="Salamov A."/>
            <person name="Andreopoulos B."/>
            <person name="Baker S."/>
            <person name="Barry K."/>
            <person name="Bills G."/>
            <person name="Bluhm B."/>
            <person name="Cannon C."/>
            <person name="Castanera R."/>
            <person name="Culley D."/>
            <person name="Daum C."/>
            <person name="Ezra D."/>
            <person name="Gonzalez J."/>
            <person name="Henrissat B."/>
            <person name="Kuo A."/>
            <person name="Liang C."/>
            <person name="Lipzen A."/>
            <person name="Lutzoni F."/>
            <person name="Magnuson J."/>
            <person name="Mondo S."/>
            <person name="Nolan M."/>
            <person name="Ohm R."/>
            <person name="Pangilinan J."/>
            <person name="Park H.-J."/>
            <person name="Ramirez L."/>
            <person name="Alfaro M."/>
            <person name="Sun H."/>
            <person name="Tritt A."/>
            <person name="Yoshinaga Y."/>
            <person name="Zwiers L.-H."/>
            <person name="Turgeon B."/>
            <person name="Goodwin S."/>
            <person name="Spatafora J."/>
            <person name="Crous P."/>
            <person name="Grigoriev I."/>
        </authorList>
    </citation>
    <scope>NUCLEOTIDE SEQUENCE</scope>
    <source>
        <strain evidence="6">CBS 675.92</strain>
    </source>
</reference>
<dbReference type="PANTHER" id="PTHR23074">
    <property type="entry name" value="AAA DOMAIN-CONTAINING"/>
    <property type="match status" value="1"/>
</dbReference>
<keyword evidence="3" id="KW-0067">ATP-binding</keyword>
<dbReference type="EMBL" id="ML976991">
    <property type="protein sequence ID" value="KAF1956647.1"/>
    <property type="molecule type" value="Genomic_DNA"/>
</dbReference>
<evidence type="ECO:0000256" key="3">
    <source>
        <dbReference type="ARBA" id="ARBA00022840"/>
    </source>
</evidence>
<sequence>MRANSTQKAYDEAFLACSTAVYFESQSNEAEALRSWKAALDQIYYHNAHRQTSSSRPTSETDRALVESLRQLELQCKERVDLLETLKKSREEANENHASGADPKAPTPPPHTTPLVSVDSNGSSSSWLGGGTIPPVGYTDLSRPPLPARPSPAPRKSSGSGSMRALSQTLSGSSLLPTSGGRKELRTPSPEKKGRMLRTLRPGREGKSSSTKLATSMRSKPPDAAKAATQAWGFKQRPSSSTITRTSASSTQNVPKRSSFERPPSGSEAQQPIVPTPDHEVHQPPAPFYFRSSVGSESAAYTVPPPNNHSEPELSSEPPRTRKPLNPSTAPRISSDAGRSKNGQQLSGTALPSYRNEYPEPALNPRLVAASAASRSWSDESGKLTPPVVAPSQQYPVETNRKTKPIKSELEPVRLENDDQNFKTRPSPRRKGKVKEETARADLPPTSSSDAGDSDCIEQESDEWKERVRGILKNLPRGVDEQAAQQILNDIVIQGDEVHWDDVAGLEIAKSALKETVVYPFLRPDLFMGLREPARGMLLFGPPGTGKTMLARAVATESRSTFFAISASSLTSKFLGESEKLVRALFALAKMLAPSIIFVDEIDSLLSARSGSGEHEATRRIKTEFLIQWSDLAKAAAGREQTEKEKEKGDASRVLVLAATNLPWAIDEAARRRFVRRQYIPLPEDHVRKSQIKTLLSHQKHELNEADLNRLVQLTDGFSGSDITALAKDAAMGPLRSLGEKLLHMTMDEIRPMRFEDFEASLQTIRPSVGKQGLKRYEDWAREFGERGG</sequence>
<dbReference type="InterPro" id="IPR015415">
    <property type="entry name" value="Spast_Vps4_C"/>
</dbReference>
<dbReference type="GO" id="GO:0016887">
    <property type="term" value="F:ATP hydrolysis activity"/>
    <property type="evidence" value="ECO:0007669"/>
    <property type="project" value="InterPro"/>
</dbReference>
<dbReference type="FunFam" id="1.10.8.60:FF:000022">
    <property type="entry name" value="Fidgetin like 1"/>
    <property type="match status" value="1"/>
</dbReference>
<dbReference type="Gene3D" id="1.10.8.60">
    <property type="match status" value="1"/>
</dbReference>
<dbReference type="InterPro" id="IPR003960">
    <property type="entry name" value="ATPase_AAA_CS"/>
</dbReference>
<feature type="compositionally biased region" description="Low complexity" evidence="4">
    <location>
        <begin position="113"/>
        <end position="127"/>
    </location>
</feature>
<feature type="compositionally biased region" description="Low complexity" evidence="4">
    <location>
        <begin position="239"/>
        <end position="251"/>
    </location>
</feature>
<dbReference type="SUPFAM" id="SSF52540">
    <property type="entry name" value="P-loop containing nucleoside triphosphate hydrolases"/>
    <property type="match status" value="1"/>
</dbReference>